<keyword evidence="4" id="KW-1185">Reference proteome</keyword>
<feature type="domain" description="Acyl-CoA dehydrogenase/oxidase C-terminal" evidence="2">
    <location>
        <begin position="1"/>
        <end position="47"/>
    </location>
</feature>
<dbReference type="SUPFAM" id="SSF47203">
    <property type="entry name" value="Acyl-CoA dehydrogenase C-terminal domain-like"/>
    <property type="match status" value="1"/>
</dbReference>
<name>A0ABS3DIQ1_9BACT</name>
<sequence length="47" mass="5287">MDRCLQLSGGYGDMKEYPIAHLFADTRVLRIFAGANEVMKELVARSL</sequence>
<dbReference type="InterPro" id="IPR009075">
    <property type="entry name" value="AcylCo_DH/oxidase_C"/>
</dbReference>
<dbReference type="EMBL" id="JAFIMU010000008">
    <property type="protein sequence ID" value="MBN8231201.1"/>
    <property type="molecule type" value="Genomic_DNA"/>
</dbReference>
<dbReference type="Proteomes" id="UP000664052">
    <property type="component" value="Unassembled WGS sequence"/>
</dbReference>
<comment type="caution">
    <text evidence="3">The sequence shown here is derived from an EMBL/GenBank/DDBJ whole genome shotgun (WGS) entry which is preliminary data.</text>
</comment>
<organism evidence="3 4">
    <name type="scientific">Corallococcus macrosporus</name>
    <dbReference type="NCBI Taxonomy" id="35"/>
    <lineage>
        <taxon>Bacteria</taxon>
        <taxon>Pseudomonadati</taxon>
        <taxon>Myxococcota</taxon>
        <taxon>Myxococcia</taxon>
        <taxon>Myxococcales</taxon>
        <taxon>Cystobacterineae</taxon>
        <taxon>Myxococcaceae</taxon>
        <taxon>Corallococcus</taxon>
    </lineage>
</organism>
<reference evidence="3 4" key="1">
    <citation type="submission" date="2021-02" db="EMBL/GenBank/DDBJ databases">
        <title>De Novo genome assembly of isolated myxobacteria.</title>
        <authorList>
            <person name="Stevens D.C."/>
        </authorList>
    </citation>
    <scope>NUCLEOTIDE SEQUENCE [LARGE SCALE GENOMIC DNA]</scope>
    <source>
        <strain evidence="3 4">ATCC 29039</strain>
    </source>
</reference>
<keyword evidence="1" id="KW-0285">Flavoprotein</keyword>
<dbReference type="Pfam" id="PF00441">
    <property type="entry name" value="Acyl-CoA_dh_1"/>
    <property type="match status" value="1"/>
</dbReference>
<proteinExistence type="predicted"/>
<evidence type="ECO:0000313" key="4">
    <source>
        <dbReference type="Proteomes" id="UP000664052"/>
    </source>
</evidence>
<evidence type="ECO:0000313" key="3">
    <source>
        <dbReference type="EMBL" id="MBN8231201.1"/>
    </source>
</evidence>
<accession>A0ABS3DIQ1</accession>
<evidence type="ECO:0000256" key="1">
    <source>
        <dbReference type="ARBA" id="ARBA00022630"/>
    </source>
</evidence>
<gene>
    <name evidence="3" type="ORF">JYK02_27140</name>
</gene>
<protein>
    <submittedName>
        <fullName evidence="3">Acyl-CoA dehydrogenase</fullName>
    </submittedName>
</protein>
<evidence type="ECO:0000259" key="2">
    <source>
        <dbReference type="Pfam" id="PF00441"/>
    </source>
</evidence>
<dbReference type="InterPro" id="IPR036250">
    <property type="entry name" value="AcylCo_DH-like_C"/>
</dbReference>
<dbReference type="Gene3D" id="1.20.140.10">
    <property type="entry name" value="Butyryl-CoA Dehydrogenase, subunit A, domain 3"/>
    <property type="match status" value="1"/>
</dbReference>